<protein>
    <recommendedName>
        <fullName evidence="1">F-box domain-containing protein</fullName>
    </recommendedName>
</protein>
<gene>
    <name evidence="2" type="ORF">EDS130_LOCUS39389</name>
</gene>
<dbReference type="AlphaFoldDB" id="A0A815PGT4"/>
<dbReference type="OrthoDB" id="10056688at2759"/>
<evidence type="ECO:0000313" key="3">
    <source>
        <dbReference type="Proteomes" id="UP000663852"/>
    </source>
</evidence>
<evidence type="ECO:0000313" key="2">
    <source>
        <dbReference type="EMBL" id="CAF1448934.1"/>
    </source>
</evidence>
<evidence type="ECO:0000259" key="1">
    <source>
        <dbReference type="PROSITE" id="PS50181"/>
    </source>
</evidence>
<dbReference type="InterPro" id="IPR001810">
    <property type="entry name" value="F-box_dom"/>
</dbReference>
<organism evidence="2 3">
    <name type="scientific">Adineta ricciae</name>
    <name type="common">Rotifer</name>
    <dbReference type="NCBI Taxonomy" id="249248"/>
    <lineage>
        <taxon>Eukaryota</taxon>
        <taxon>Metazoa</taxon>
        <taxon>Spiralia</taxon>
        <taxon>Gnathifera</taxon>
        <taxon>Rotifera</taxon>
        <taxon>Eurotatoria</taxon>
        <taxon>Bdelloidea</taxon>
        <taxon>Adinetida</taxon>
        <taxon>Adinetidae</taxon>
        <taxon>Adineta</taxon>
    </lineage>
</organism>
<comment type="caution">
    <text evidence="2">The sequence shown here is derived from an EMBL/GenBank/DDBJ whole genome shotgun (WGS) entry which is preliminary data.</text>
</comment>
<reference evidence="2" key="1">
    <citation type="submission" date="2021-02" db="EMBL/GenBank/DDBJ databases">
        <authorList>
            <person name="Nowell W R."/>
        </authorList>
    </citation>
    <scope>NUCLEOTIDE SEQUENCE</scope>
</reference>
<dbReference type="Proteomes" id="UP000663852">
    <property type="component" value="Unassembled WGS sequence"/>
</dbReference>
<accession>A0A815PGT4</accession>
<dbReference type="PROSITE" id="PS50181">
    <property type="entry name" value="FBOX"/>
    <property type="match status" value="1"/>
</dbReference>
<sequence>MHTFSTLPVELVYRIMDHQDELTLFCSMQNISRRLNQILSTYERYRWDSNAIPFPGIRSDFVRWSDPADAAAGWFGGG</sequence>
<dbReference type="EMBL" id="CAJNOJ010000440">
    <property type="protein sequence ID" value="CAF1448934.1"/>
    <property type="molecule type" value="Genomic_DNA"/>
</dbReference>
<feature type="domain" description="F-box" evidence="1">
    <location>
        <begin position="1"/>
        <end position="50"/>
    </location>
</feature>
<name>A0A815PGT4_ADIRI</name>
<proteinExistence type="predicted"/>